<keyword evidence="4" id="KW-0238">DNA-binding</keyword>
<keyword evidence="3" id="KW-0805">Transcription regulation</keyword>
<feature type="region of interest" description="Disordered" evidence="8">
    <location>
        <begin position="1131"/>
        <end position="1152"/>
    </location>
</feature>
<sequence length="1211" mass="126340">MTASDPPQLAAVAAVEAGEEDNPFPVVVRSLSFAYPFSARIIHDLSLTLPPGSRCLLTGANGAGKTSLLQVLAGKYMVGEACVRILGRPAFHDIQLVSSGQLSYLGPQWRRDIAFAGSNVAMQGDIAAGAMIFGVDGVDPARRDRLIRLLDIDLSWRLNRVSDGQRRRVQICMGLLKPYQVLLLDEITVDMDVVGRLDLLKFFTQECEERGATIIYATHIFDGLETWPTHFAYLEGGRMLRGGPIGDISELQAGAKLLRVVEGWLRQEKAARRAAQASTDMPATQAPQKKKRTKGGRYSHEITKEEIELYYHLPCEEASRQLGIGLTILKRICRRLGIDKWPYRQLKRAGKLGEGAAANAAAVASGAVPARCAAEQPAAPGKLAPRKRAAAKKKAAVSTWEPRDQSTAADDSSSQAGATSSGSEGSWHAGYRGEPADPAWEGAESAEPAVLPPAGAPGRRRSTDGGRPARKARSASPPTTSGSTGVTASGGSASLASGSGLQRAPSGGLKRIREEEEPEGSAAAADPLMSLLNCTADVDVAALSPFSAADECFWTSPAAEEAGPSELAANMSRLAMKSMSLKRQCSRDGVGLDGLDAALMMETPVPQGVARASSTPSRREAAGSPPLPLSRRPARGAPQAGWLAEEQHRLQPPFASQQQQQQQQSQQQQQQHFGEPLHEPDMLVPFPPIGDTNMSSLLLVSSAPRHLPSASEGCMMPAHEAMAAAGVVPLHHCISSGVLLDCADTGAGLLHHSSSSGSAHPRSAIAGLERDDSFLVGPAAVVTAVGPLAGADDGAGDALPSPFSMPGPKGDEDREVDDLLADFLSPAPSDLAETCMAELLGSFSPRASPRMPALDDAALAGIARTPRAPSAAPSAGLGAPAAGFSASGGLLPGRGASRTSLAALFGDHAAHASPLSLAAPSGSGSVISQHTPTSSGTGVMQHLLAHGGVDLPLDASADLMPLLARMAHDPNPAKQLMAGQLMQLQAAQASRRGAAEEQQQQQRRMAAAVGAGAGGGWAGTLSPREALSPGEGDLSQAVQYHQQVAQQYLAQRQEVQAMLAQRGGSQQLGALSGDAERLHQLARLKQLKQQLAAAQARQQELRRQSEQLALARAAAGRAAPQQQASLDSDITSAFGSGAAPRLGPPPPLPLHGAAAQQRAAVDGSAASLAAMLQQWRADAGWSPLSPGTEQRMGRASSAPLWETPVDWPATA</sequence>
<comment type="caution">
    <text evidence="11">The sequence shown here is derived from an EMBL/GenBank/DDBJ whole genome shotgun (WGS) entry which is preliminary data.</text>
</comment>
<organism evidence="11 12">
    <name type="scientific">Micractinium conductrix</name>
    <dbReference type="NCBI Taxonomy" id="554055"/>
    <lineage>
        <taxon>Eukaryota</taxon>
        <taxon>Viridiplantae</taxon>
        <taxon>Chlorophyta</taxon>
        <taxon>core chlorophytes</taxon>
        <taxon>Trebouxiophyceae</taxon>
        <taxon>Chlorellales</taxon>
        <taxon>Chlorellaceae</taxon>
        <taxon>Chlorella clade</taxon>
        <taxon>Micractinium</taxon>
    </lineage>
</organism>
<keyword evidence="5" id="KW-0804">Transcription</keyword>
<dbReference type="EMBL" id="LHPF02000002">
    <property type="protein sequence ID" value="PSC75610.1"/>
    <property type="molecule type" value="Genomic_DNA"/>
</dbReference>
<evidence type="ECO:0000256" key="3">
    <source>
        <dbReference type="ARBA" id="ARBA00023015"/>
    </source>
</evidence>
<dbReference type="Proteomes" id="UP000239649">
    <property type="component" value="Unassembled WGS sequence"/>
</dbReference>
<evidence type="ECO:0000256" key="2">
    <source>
        <dbReference type="ARBA" id="ARBA00022840"/>
    </source>
</evidence>
<gene>
    <name evidence="11" type="ORF">C2E20_1397</name>
</gene>
<feature type="region of interest" description="Disordered" evidence="8">
    <location>
        <begin position="1180"/>
        <end position="1211"/>
    </location>
</feature>
<reference evidence="11 12" key="1">
    <citation type="journal article" date="2018" name="Plant J.">
        <title>Genome sequences of Chlorella sorokiniana UTEX 1602 and Micractinium conductrix SAG 241.80: implications to maltose excretion by a green alga.</title>
        <authorList>
            <person name="Arriola M.B."/>
            <person name="Velmurugan N."/>
            <person name="Zhang Y."/>
            <person name="Plunkett M.H."/>
            <person name="Hondzo H."/>
            <person name="Barney B.M."/>
        </authorList>
    </citation>
    <scope>NUCLEOTIDE SEQUENCE [LARGE SCALE GENOMIC DNA]</scope>
    <source>
        <strain evidence="11 12">SAG 241.80</strain>
    </source>
</reference>
<evidence type="ECO:0000259" key="9">
    <source>
        <dbReference type="PROSITE" id="PS50893"/>
    </source>
</evidence>
<keyword evidence="6" id="KW-0539">Nucleus</keyword>
<feature type="domain" description="RWP-RK" evidence="10">
    <location>
        <begin position="283"/>
        <end position="370"/>
    </location>
</feature>
<dbReference type="SUPFAM" id="SSF52540">
    <property type="entry name" value="P-loop containing nucleoside triphosphate hydrolases"/>
    <property type="match status" value="1"/>
</dbReference>
<evidence type="ECO:0000256" key="5">
    <source>
        <dbReference type="ARBA" id="ARBA00023163"/>
    </source>
</evidence>
<evidence type="ECO:0000313" key="11">
    <source>
        <dbReference type="EMBL" id="PSC75610.1"/>
    </source>
</evidence>
<name>A0A2P6VNE1_9CHLO</name>
<feature type="region of interest" description="Disordered" evidence="8">
    <location>
        <begin position="376"/>
        <end position="523"/>
    </location>
</feature>
<dbReference type="PROSITE" id="PS51519">
    <property type="entry name" value="RWP_RK"/>
    <property type="match status" value="1"/>
</dbReference>
<evidence type="ECO:0000256" key="7">
    <source>
        <dbReference type="SAM" id="Coils"/>
    </source>
</evidence>
<feature type="compositionally biased region" description="Low complexity" evidence="8">
    <location>
        <begin position="474"/>
        <end position="501"/>
    </location>
</feature>
<dbReference type="InterPro" id="IPR003439">
    <property type="entry name" value="ABC_transporter-like_ATP-bd"/>
</dbReference>
<dbReference type="SMART" id="SM00382">
    <property type="entry name" value="AAA"/>
    <property type="match status" value="1"/>
</dbReference>
<feature type="region of interest" description="Disordered" evidence="8">
    <location>
        <begin position="606"/>
        <end position="640"/>
    </location>
</feature>
<keyword evidence="12" id="KW-1185">Reference proteome</keyword>
<feature type="compositionally biased region" description="Basic residues" evidence="8">
    <location>
        <begin position="288"/>
        <end position="297"/>
    </location>
</feature>
<feature type="region of interest" description="Disordered" evidence="8">
    <location>
        <begin position="793"/>
        <end position="814"/>
    </location>
</feature>
<dbReference type="InterPro" id="IPR003593">
    <property type="entry name" value="AAA+_ATPase"/>
</dbReference>
<dbReference type="InterPro" id="IPR027417">
    <property type="entry name" value="P-loop_NTPase"/>
</dbReference>
<dbReference type="GO" id="GO:0003677">
    <property type="term" value="F:DNA binding"/>
    <property type="evidence" value="ECO:0007669"/>
    <property type="project" value="UniProtKB-KW"/>
</dbReference>
<feature type="compositionally biased region" description="Polar residues" evidence="8">
    <location>
        <begin position="278"/>
        <end position="287"/>
    </location>
</feature>
<accession>A0A2P6VNE1</accession>
<dbReference type="InterPro" id="IPR003035">
    <property type="entry name" value="RWP-RK_dom"/>
</dbReference>
<feature type="region of interest" description="Disordered" evidence="8">
    <location>
        <begin position="274"/>
        <end position="297"/>
    </location>
</feature>
<keyword evidence="1" id="KW-0547">Nucleotide-binding</keyword>
<keyword evidence="2" id="KW-0067">ATP-binding</keyword>
<feature type="compositionally biased region" description="Basic residues" evidence="8">
    <location>
        <begin position="384"/>
        <end position="395"/>
    </location>
</feature>
<dbReference type="PANTHER" id="PTHR43158">
    <property type="entry name" value="SKFA PEPTIDE EXPORT ATP-BINDING PROTEIN SKFE"/>
    <property type="match status" value="1"/>
</dbReference>
<dbReference type="PROSITE" id="PS50893">
    <property type="entry name" value="ABC_TRANSPORTER_2"/>
    <property type="match status" value="1"/>
</dbReference>
<dbReference type="OrthoDB" id="6512918at2759"/>
<dbReference type="STRING" id="554055.A0A2P6VNE1"/>
<evidence type="ECO:0000313" key="12">
    <source>
        <dbReference type="Proteomes" id="UP000239649"/>
    </source>
</evidence>
<evidence type="ECO:0000256" key="4">
    <source>
        <dbReference type="ARBA" id="ARBA00023125"/>
    </source>
</evidence>
<feature type="compositionally biased region" description="Low complexity" evidence="8">
    <location>
        <begin position="405"/>
        <end position="423"/>
    </location>
</feature>
<dbReference type="Pfam" id="PF00005">
    <property type="entry name" value="ABC_tran"/>
    <property type="match status" value="1"/>
</dbReference>
<feature type="compositionally biased region" description="Low complexity" evidence="8">
    <location>
        <begin position="656"/>
        <end position="671"/>
    </location>
</feature>
<dbReference type="PANTHER" id="PTHR43158:SF2">
    <property type="entry name" value="SKFA PEPTIDE EXPORT ATP-BINDING PROTEIN SKFE"/>
    <property type="match status" value="1"/>
</dbReference>
<feature type="compositionally biased region" description="Low complexity" evidence="8">
    <location>
        <begin position="988"/>
        <end position="1010"/>
    </location>
</feature>
<evidence type="ECO:0000256" key="8">
    <source>
        <dbReference type="SAM" id="MobiDB-lite"/>
    </source>
</evidence>
<protein>
    <submittedName>
        <fullName evidence="11">ABC(ATP-binding) family transporter: iron compound</fullName>
    </submittedName>
</protein>
<dbReference type="AlphaFoldDB" id="A0A2P6VNE1"/>
<evidence type="ECO:0000256" key="1">
    <source>
        <dbReference type="ARBA" id="ARBA00022741"/>
    </source>
</evidence>
<dbReference type="Gene3D" id="3.40.50.300">
    <property type="entry name" value="P-loop containing nucleotide triphosphate hydrolases"/>
    <property type="match status" value="1"/>
</dbReference>
<feature type="compositionally biased region" description="Low complexity" evidence="8">
    <location>
        <begin position="629"/>
        <end position="638"/>
    </location>
</feature>
<evidence type="ECO:0000256" key="6">
    <source>
        <dbReference type="ARBA" id="ARBA00023242"/>
    </source>
</evidence>
<feature type="domain" description="ABC transporter" evidence="9">
    <location>
        <begin position="26"/>
        <end position="261"/>
    </location>
</feature>
<feature type="coiled-coil region" evidence="7">
    <location>
        <begin position="1077"/>
        <end position="1111"/>
    </location>
</feature>
<feature type="region of interest" description="Disordered" evidence="8">
    <location>
        <begin position="652"/>
        <end position="685"/>
    </location>
</feature>
<evidence type="ECO:0000259" key="10">
    <source>
        <dbReference type="PROSITE" id="PS51519"/>
    </source>
</evidence>
<feature type="region of interest" description="Disordered" evidence="8">
    <location>
        <begin position="988"/>
        <end position="1032"/>
    </location>
</feature>
<keyword evidence="7" id="KW-0175">Coiled coil</keyword>
<dbReference type="GO" id="GO:0016887">
    <property type="term" value="F:ATP hydrolysis activity"/>
    <property type="evidence" value="ECO:0007669"/>
    <property type="project" value="InterPro"/>
</dbReference>
<dbReference type="GO" id="GO:0005524">
    <property type="term" value="F:ATP binding"/>
    <property type="evidence" value="ECO:0007669"/>
    <property type="project" value="UniProtKB-KW"/>
</dbReference>
<proteinExistence type="predicted"/>
<dbReference type="Pfam" id="PF02042">
    <property type="entry name" value="RWP-RK"/>
    <property type="match status" value="1"/>
</dbReference>